<evidence type="ECO:0008006" key="4">
    <source>
        <dbReference type="Google" id="ProtNLM"/>
    </source>
</evidence>
<dbReference type="PIRSF" id="PIRSF021591">
    <property type="entry name" value="UCP021591"/>
    <property type="match status" value="1"/>
</dbReference>
<dbReference type="EMBL" id="AP022606">
    <property type="protein sequence ID" value="BBZ12214.1"/>
    <property type="molecule type" value="Genomic_DNA"/>
</dbReference>
<evidence type="ECO:0000313" key="2">
    <source>
        <dbReference type="EMBL" id="BBZ12214.1"/>
    </source>
</evidence>
<proteinExistence type="predicted"/>
<keyword evidence="3" id="KW-1185">Reference proteome</keyword>
<reference evidence="2 3" key="1">
    <citation type="journal article" date="2019" name="Emerg. Microbes Infect.">
        <title>Comprehensive subspecies identification of 175 nontuberculous mycobacteria species based on 7547 genomic profiles.</title>
        <authorList>
            <person name="Matsumoto Y."/>
            <person name="Kinjo T."/>
            <person name="Motooka D."/>
            <person name="Nabeya D."/>
            <person name="Jung N."/>
            <person name="Uechi K."/>
            <person name="Horii T."/>
            <person name="Iida T."/>
            <person name="Fujita J."/>
            <person name="Nakamura S."/>
        </authorList>
    </citation>
    <scope>NUCLEOTIDE SEQUENCE [LARGE SCALE GENOMIC DNA]</scope>
    <source>
        <strain evidence="2 3">JCM 12687</strain>
    </source>
</reference>
<feature type="signal peptide" evidence="1">
    <location>
        <begin position="1"/>
        <end position="26"/>
    </location>
</feature>
<dbReference type="Proteomes" id="UP000467379">
    <property type="component" value="Chromosome"/>
</dbReference>
<dbReference type="RefSeq" id="WP_372517461.1">
    <property type="nucleotide sequence ID" value="NZ_AP022606.1"/>
</dbReference>
<organism evidence="2 3">
    <name type="scientific">Mycobacterium branderi</name>
    <dbReference type="NCBI Taxonomy" id="43348"/>
    <lineage>
        <taxon>Bacteria</taxon>
        <taxon>Bacillati</taxon>
        <taxon>Actinomycetota</taxon>
        <taxon>Actinomycetes</taxon>
        <taxon>Mycobacteriales</taxon>
        <taxon>Mycobacteriaceae</taxon>
        <taxon>Mycobacterium</taxon>
    </lineage>
</organism>
<evidence type="ECO:0000256" key="1">
    <source>
        <dbReference type="SAM" id="SignalP"/>
    </source>
</evidence>
<feature type="chain" id="PRO_5046534192" description="Secreted protein" evidence="1">
    <location>
        <begin position="27"/>
        <end position="138"/>
    </location>
</feature>
<keyword evidence="1" id="KW-0732">Signal</keyword>
<name>A0ABN6B750_9MYCO</name>
<dbReference type="InterPro" id="IPR016793">
    <property type="entry name" value="UCP021591"/>
</dbReference>
<gene>
    <name evidence="2" type="ORF">MBRA_24090</name>
</gene>
<sequence length="138" mass="14728">MTTIGRALAVSAALVAATSVAAPAGADDDPVMHRVRYTVTAASPTRADIYYLDNEPPHFAAWSHNPYEWSPNIKADVGPGKPWVFELMLANPDQWAWVTASSGLSGATPQFHCDLAVDGVVVASKDGPKGVLCSIRHW</sequence>
<evidence type="ECO:0000313" key="3">
    <source>
        <dbReference type="Proteomes" id="UP000467379"/>
    </source>
</evidence>
<accession>A0ABN6B750</accession>
<protein>
    <recommendedName>
        <fullName evidence="4">Secreted protein</fullName>
    </recommendedName>
</protein>